<dbReference type="InterPro" id="IPR036852">
    <property type="entry name" value="Peptidase_S8/S53_dom_sf"/>
</dbReference>
<dbReference type="PRINTS" id="PR00723">
    <property type="entry name" value="SUBTILISIN"/>
</dbReference>
<dbReference type="InterPro" id="IPR002884">
    <property type="entry name" value="P_dom"/>
</dbReference>
<dbReference type="Gene3D" id="3.50.30.30">
    <property type="match status" value="1"/>
</dbReference>
<dbReference type="Pfam" id="PF00082">
    <property type="entry name" value="Peptidase_S8"/>
    <property type="match status" value="2"/>
</dbReference>
<dbReference type="InterPro" id="IPR000209">
    <property type="entry name" value="Peptidase_S8/S53_dom"/>
</dbReference>
<dbReference type="SUPFAM" id="SSF49785">
    <property type="entry name" value="Galactose-binding domain-like"/>
    <property type="match status" value="1"/>
</dbReference>
<evidence type="ECO:0000313" key="11">
    <source>
        <dbReference type="EMBL" id="KGK11501.1"/>
    </source>
</evidence>
<keyword evidence="9" id="KW-0732">Signal</keyword>
<dbReference type="PROSITE" id="PS00137">
    <property type="entry name" value="SUBTILASE_HIS"/>
    <property type="match status" value="1"/>
</dbReference>
<dbReference type="GO" id="GO:0006508">
    <property type="term" value="P:proteolysis"/>
    <property type="evidence" value="ECO:0007669"/>
    <property type="project" value="UniProtKB-KW"/>
</dbReference>
<evidence type="ECO:0000256" key="3">
    <source>
        <dbReference type="ARBA" id="ARBA00022670"/>
    </source>
</evidence>
<dbReference type="Gene3D" id="2.60.120.380">
    <property type="match status" value="1"/>
</dbReference>
<dbReference type="GeneID" id="43683390"/>
<dbReference type="GO" id="GO:0046872">
    <property type="term" value="F:metal ion binding"/>
    <property type="evidence" value="ECO:0007669"/>
    <property type="project" value="UniProtKB-KW"/>
</dbReference>
<dbReference type="PROSITE" id="PS51829">
    <property type="entry name" value="P_HOMO_B"/>
    <property type="match status" value="1"/>
</dbReference>
<dbReference type="CDD" id="cd04817">
    <property type="entry name" value="PA_VapT_like"/>
    <property type="match status" value="1"/>
</dbReference>
<dbReference type="PANTHER" id="PTHR43806:SF11">
    <property type="entry name" value="CEREVISIN-RELATED"/>
    <property type="match status" value="1"/>
</dbReference>
<dbReference type="CDD" id="cd07477">
    <property type="entry name" value="Peptidases_S8_Subtilisin_subset"/>
    <property type="match status" value="1"/>
</dbReference>
<accession>A0A099LVR3</accession>
<evidence type="ECO:0000256" key="1">
    <source>
        <dbReference type="ARBA" id="ARBA00011073"/>
    </source>
</evidence>
<dbReference type="EMBL" id="JMCG01000001">
    <property type="protein sequence ID" value="KGK11501.1"/>
    <property type="molecule type" value="Genomic_DNA"/>
</dbReference>
<dbReference type="InterPro" id="IPR037045">
    <property type="entry name" value="S8pro/Inhibitor_I9_sf"/>
</dbReference>
<feature type="chain" id="PRO_5001950271" evidence="9">
    <location>
        <begin position="30"/>
        <end position="790"/>
    </location>
</feature>
<feature type="active site" description="Charge relay system" evidence="7 8">
    <location>
        <position position="151"/>
    </location>
</feature>
<evidence type="ECO:0000256" key="7">
    <source>
        <dbReference type="PIRSR" id="PIRSR615500-1"/>
    </source>
</evidence>
<dbReference type="eggNOG" id="COG1404">
    <property type="taxonomic scope" value="Bacteria"/>
</dbReference>
<dbReference type="InterPro" id="IPR015500">
    <property type="entry name" value="Peptidase_S8_subtilisin-rel"/>
</dbReference>
<dbReference type="AlphaFoldDB" id="A0A099LVR3"/>
<dbReference type="PANTHER" id="PTHR43806">
    <property type="entry name" value="PEPTIDASE S8"/>
    <property type="match status" value="1"/>
</dbReference>
<gene>
    <name evidence="11" type="ORF">EA26_09330</name>
</gene>
<keyword evidence="4" id="KW-0479">Metal-binding</keyword>
<dbReference type="GO" id="GO:0004252">
    <property type="term" value="F:serine-type endopeptidase activity"/>
    <property type="evidence" value="ECO:0007669"/>
    <property type="project" value="UniProtKB-UniRule"/>
</dbReference>
<dbReference type="Pfam" id="PF01483">
    <property type="entry name" value="P_proprotein"/>
    <property type="match status" value="1"/>
</dbReference>
<evidence type="ECO:0000256" key="2">
    <source>
        <dbReference type="ARBA" id="ARBA00022512"/>
    </source>
</evidence>
<dbReference type="Gene3D" id="3.40.50.200">
    <property type="entry name" value="Peptidase S8/S53 domain"/>
    <property type="match status" value="1"/>
</dbReference>
<reference evidence="11 12" key="1">
    <citation type="submission" date="2014-04" db="EMBL/GenBank/DDBJ databases">
        <title>Genome sequencing of Vibrio navarrensis strains.</title>
        <authorList>
            <person name="Gladney L.M."/>
            <person name="Katz L.S."/>
            <person name="Marino-Ramirez L."/>
            <person name="Jordan I.K."/>
        </authorList>
    </citation>
    <scope>NUCLEOTIDE SEQUENCE [LARGE SCALE GENOMIC DNA]</scope>
    <source>
        <strain evidence="11 12">ATCC 51183</strain>
    </source>
</reference>
<keyword evidence="2" id="KW-0134">Cell wall</keyword>
<organism evidence="11 12">
    <name type="scientific">Vibrio navarrensis</name>
    <dbReference type="NCBI Taxonomy" id="29495"/>
    <lineage>
        <taxon>Bacteria</taxon>
        <taxon>Pseudomonadati</taxon>
        <taxon>Pseudomonadota</taxon>
        <taxon>Gammaproteobacteria</taxon>
        <taxon>Vibrionales</taxon>
        <taxon>Vibrionaceae</taxon>
        <taxon>Vibrio</taxon>
    </lineage>
</organism>
<evidence type="ECO:0000256" key="4">
    <source>
        <dbReference type="ARBA" id="ARBA00022723"/>
    </source>
</evidence>
<feature type="domain" description="P/Homo B" evidence="10">
    <location>
        <begin position="672"/>
        <end position="790"/>
    </location>
</feature>
<evidence type="ECO:0000256" key="9">
    <source>
        <dbReference type="SAM" id="SignalP"/>
    </source>
</evidence>
<dbReference type="InterPro" id="IPR023828">
    <property type="entry name" value="Peptidase_S8_Ser-AS"/>
</dbReference>
<proteinExistence type="inferred from homology"/>
<dbReference type="InterPro" id="IPR022398">
    <property type="entry name" value="Peptidase_S8_His-AS"/>
</dbReference>
<comment type="similarity">
    <text evidence="1 8">Belongs to the peptidase S8 family.</text>
</comment>
<keyword evidence="3 8" id="KW-0645">Protease</keyword>
<dbReference type="STRING" id="29495.EA26_09330"/>
<dbReference type="Pfam" id="PF04151">
    <property type="entry name" value="PPC"/>
    <property type="match status" value="1"/>
</dbReference>
<dbReference type="InterPro" id="IPR050131">
    <property type="entry name" value="Peptidase_S8_subtilisin-like"/>
</dbReference>
<dbReference type="InterPro" id="IPR003137">
    <property type="entry name" value="PA_domain"/>
</dbReference>
<dbReference type="InterPro" id="IPR008979">
    <property type="entry name" value="Galactose-bd-like_sf"/>
</dbReference>
<dbReference type="Gene3D" id="2.60.120.260">
    <property type="entry name" value="Galactose-binding domain-like"/>
    <property type="match status" value="1"/>
</dbReference>
<dbReference type="RefSeq" id="WP_039426989.1">
    <property type="nucleotide sequence ID" value="NZ_CP061844.1"/>
</dbReference>
<dbReference type="InterPro" id="IPR007280">
    <property type="entry name" value="Peptidase_C_arc/bac"/>
</dbReference>
<evidence type="ECO:0000259" key="10">
    <source>
        <dbReference type="PROSITE" id="PS51829"/>
    </source>
</evidence>
<evidence type="ECO:0000256" key="6">
    <source>
        <dbReference type="ARBA" id="ARBA00022825"/>
    </source>
</evidence>
<evidence type="ECO:0000256" key="8">
    <source>
        <dbReference type="PROSITE-ProRule" id="PRU01240"/>
    </source>
</evidence>
<dbReference type="PROSITE" id="PS51892">
    <property type="entry name" value="SUBTILASE"/>
    <property type="match status" value="1"/>
</dbReference>
<dbReference type="Pfam" id="PF02225">
    <property type="entry name" value="PA"/>
    <property type="match status" value="1"/>
</dbReference>
<dbReference type="InterPro" id="IPR034202">
    <property type="entry name" value="Subtilisin_Carlsberg-like"/>
</dbReference>
<dbReference type="PROSITE" id="PS00138">
    <property type="entry name" value="SUBTILASE_SER"/>
    <property type="match status" value="1"/>
</dbReference>
<keyword evidence="2" id="KW-0964">Secreted</keyword>
<dbReference type="Proteomes" id="UP000029994">
    <property type="component" value="Unassembled WGS sequence"/>
</dbReference>
<dbReference type="eggNOG" id="COG4935">
    <property type="taxonomic scope" value="Bacteria"/>
</dbReference>
<protein>
    <submittedName>
        <fullName evidence="11">Peptidase S8</fullName>
    </submittedName>
</protein>
<name>A0A099LVR3_9VIBR</name>
<keyword evidence="5 8" id="KW-0378">Hydrolase</keyword>
<feature type="active site" description="Charge relay system" evidence="7 8">
    <location>
        <position position="490"/>
    </location>
</feature>
<dbReference type="GO" id="GO:0005615">
    <property type="term" value="C:extracellular space"/>
    <property type="evidence" value="ECO:0007669"/>
    <property type="project" value="TreeGrafter"/>
</dbReference>
<feature type="signal peptide" evidence="9">
    <location>
        <begin position="1"/>
        <end position="29"/>
    </location>
</feature>
<sequence length="790" mass="82524">MHYTTTKTKGIFSLSAIAVAITASASALAAPGIGFNEADLPTKYIVKFKDDLQTRSTMASNPFFGPNLVREAVLNQVNARQVEKLGRQALYSVEIDSNELAALQNNAEVEYVEIDPPRYLLSETTPWGYGTVNAQRLDDGSAGNRTVCIIDSGYDLNHNDLSGNRVNGSNDSGTGAWSDPGNNNAHGTHVAGTIAAIANGEGVKGIMPNQNVNLHIVKVFNESGWGYSSSLVKAIQTCADNGANVVNMSLGGSQSSRTEETALKAIYDQGVLLIAAAGNSGNTAHSYPASYDSVVSVAAVDNHNDHAAFSQATNQVEVAAPGMAILSTVTVGEGILSDISLSGNSYFDRGVVPHNRLIVSGSNYAPVPVAGSVTAPLASCDVSSGSYNCGDMSNKVCLTERIDNQTATLDPEIDAVKACYNAGAKAAIVYSNQALPGLQNPFVLDDNNRYRMVSVTVDRQLGLELANQVGSSVTVSTETGKDYEYYNGTSMATPHVTGVAALVWSYHPTCSAQQVRKALRATATDIDVAGRDNRTGYGLINADAAKAYLDASCDGPTGPVDPDGSALENGVAKGPLSGDEKTSAVFTFDVPADATQATFNLSGGTGDADMYVRFNGTPTTSSYDCRSWQSGNGESCNLNVTQAGTYEVLIYGYAAYSGASLTATHNGSDQPTDGQTPSSYTNANAVAIPDNSSAGAVSEINVLRSGDAGNVSVDLNISHTYIGDLKVTLISPTGGQVVLHNNSGGSANDIRTTLSADFTGYEAKGTWQLKVVDSAKQDTGTINSWTLSFQ</sequence>
<feature type="active site" description="Charge relay system" evidence="7 8">
    <location>
        <position position="186"/>
    </location>
</feature>
<dbReference type="SUPFAM" id="SSF52743">
    <property type="entry name" value="Subtilisin-like"/>
    <property type="match status" value="1"/>
</dbReference>
<keyword evidence="6 8" id="KW-0720">Serine protease</keyword>
<comment type="caution">
    <text evidence="11">The sequence shown here is derived from an EMBL/GenBank/DDBJ whole genome shotgun (WGS) entry which is preliminary data.</text>
</comment>
<keyword evidence="12" id="KW-1185">Reference proteome</keyword>
<evidence type="ECO:0000313" key="12">
    <source>
        <dbReference type="Proteomes" id="UP000029994"/>
    </source>
</evidence>
<dbReference type="Gene3D" id="3.30.70.80">
    <property type="entry name" value="Peptidase S8 propeptide/proteinase inhibitor I9"/>
    <property type="match status" value="1"/>
</dbReference>
<evidence type="ECO:0000256" key="5">
    <source>
        <dbReference type="ARBA" id="ARBA00022801"/>
    </source>
</evidence>